<proteinExistence type="inferred from homology"/>
<reference evidence="6 7" key="1">
    <citation type="submission" date="2019-04" db="EMBL/GenBank/DDBJ databases">
        <title>Aspergillus burnettii sp. nov., novel species from soil in southeast Queensland.</title>
        <authorList>
            <person name="Gilchrist C.L.M."/>
            <person name="Pitt J.I."/>
            <person name="Lange L."/>
            <person name="Lacey H.J."/>
            <person name="Vuong D."/>
            <person name="Midgley D.J."/>
            <person name="Greenfield P."/>
            <person name="Bradbury M."/>
            <person name="Lacey E."/>
            <person name="Busk P.K."/>
            <person name="Pilgaard B."/>
            <person name="Chooi Y.H."/>
            <person name="Piggott A.M."/>
        </authorList>
    </citation>
    <scope>NUCLEOTIDE SEQUENCE [LARGE SCALE GENOMIC DNA]</scope>
    <source>
        <strain evidence="6 7">FRR 5400</strain>
    </source>
</reference>
<reference evidence="5" key="2">
    <citation type="submission" date="2019-04" db="EMBL/GenBank/DDBJ databases">
        <title>Friends and foes A comparative genomics studyof 23 Aspergillus species from section Flavi.</title>
        <authorList>
            <consortium name="DOE Joint Genome Institute"/>
            <person name="Kjaerbolling I."/>
            <person name="Vesth T."/>
            <person name="Frisvad J.C."/>
            <person name="Nybo J.L."/>
            <person name="Theobald S."/>
            <person name="Kildgaard S."/>
            <person name="Isbrandt T."/>
            <person name="Kuo A."/>
            <person name="Sato A."/>
            <person name="Lyhne E.K."/>
            <person name="Kogle M.E."/>
            <person name="Wiebenga A."/>
            <person name="Kun R.S."/>
            <person name="Lubbers R.J."/>
            <person name="Makela M.R."/>
            <person name="Barry K."/>
            <person name="Chovatia M."/>
            <person name="Clum A."/>
            <person name="Daum C."/>
            <person name="Haridas S."/>
            <person name="He G."/>
            <person name="LaButti K."/>
            <person name="Lipzen A."/>
            <person name="Mondo S."/>
            <person name="Riley R."/>
            <person name="Salamov A."/>
            <person name="Simmons B.A."/>
            <person name="Magnuson J.K."/>
            <person name="Henrissat B."/>
            <person name="Mortensen U.H."/>
            <person name="Larsen T.O."/>
            <person name="Devries R.P."/>
            <person name="Grigoriev I.V."/>
            <person name="Machida M."/>
            <person name="Baker S.E."/>
            <person name="Andersen M.R."/>
        </authorList>
    </citation>
    <scope>NUCLEOTIDE SEQUENCE [LARGE SCALE GENOMIC DNA]</scope>
    <source>
        <strain evidence="5">IBT 14317</strain>
    </source>
</reference>
<evidence type="ECO:0000256" key="2">
    <source>
        <dbReference type="ARBA" id="ARBA00022857"/>
    </source>
</evidence>
<dbReference type="InterPro" id="IPR002347">
    <property type="entry name" value="SDR_fam"/>
</dbReference>
<feature type="region of interest" description="Disordered" evidence="4">
    <location>
        <begin position="1"/>
        <end position="27"/>
    </location>
</feature>
<dbReference type="OrthoDB" id="1669814at2759"/>
<dbReference type="Gene3D" id="3.40.50.720">
    <property type="entry name" value="NAD(P)-binding Rossmann-like Domain"/>
    <property type="match status" value="1"/>
</dbReference>
<keyword evidence="7" id="KW-1185">Reference proteome</keyword>
<dbReference type="EMBL" id="SPNV01000178">
    <property type="protein sequence ID" value="KAF5859098.1"/>
    <property type="molecule type" value="Genomic_DNA"/>
</dbReference>
<dbReference type="PROSITE" id="PS00061">
    <property type="entry name" value="ADH_SHORT"/>
    <property type="match status" value="1"/>
</dbReference>
<comment type="similarity">
    <text evidence="1">Belongs to the short-chain dehydrogenases/reductases (SDR) family.</text>
</comment>
<dbReference type="PANTHER" id="PTHR43008:SF4">
    <property type="entry name" value="CHAIN DEHYDROGENASE, PUTATIVE (AFU_ORTHOLOGUE AFUA_4G08710)-RELATED"/>
    <property type="match status" value="1"/>
</dbReference>
<protein>
    <recommendedName>
        <fullName evidence="8">Oxidoreductase</fullName>
    </recommendedName>
</protein>
<dbReference type="InterPro" id="IPR036291">
    <property type="entry name" value="NAD(P)-bd_dom_sf"/>
</dbReference>
<dbReference type="SUPFAM" id="SSF51735">
    <property type="entry name" value="NAD(P)-binding Rossmann-fold domains"/>
    <property type="match status" value="1"/>
</dbReference>
<evidence type="ECO:0000313" key="5">
    <source>
        <dbReference type="EMBL" id="KAE8386313.1"/>
    </source>
</evidence>
<dbReference type="AlphaFoldDB" id="A0A5N7BXD8"/>
<organism evidence="5">
    <name type="scientific">Petromyces alliaceus</name>
    <name type="common">Aspergillus alliaceus</name>
    <dbReference type="NCBI Taxonomy" id="209559"/>
    <lineage>
        <taxon>Eukaryota</taxon>
        <taxon>Fungi</taxon>
        <taxon>Dikarya</taxon>
        <taxon>Ascomycota</taxon>
        <taxon>Pezizomycotina</taxon>
        <taxon>Eurotiomycetes</taxon>
        <taxon>Eurotiomycetidae</taxon>
        <taxon>Eurotiales</taxon>
        <taxon>Aspergillaceae</taxon>
        <taxon>Aspergillus</taxon>
        <taxon>Aspergillus subgen. Circumdati</taxon>
    </lineage>
</organism>
<name>A0A5N7BXD8_PETAA</name>
<dbReference type="EMBL" id="ML735314">
    <property type="protein sequence ID" value="KAE8386313.1"/>
    <property type="molecule type" value="Genomic_DNA"/>
</dbReference>
<dbReference type="Pfam" id="PF13561">
    <property type="entry name" value="adh_short_C2"/>
    <property type="match status" value="1"/>
</dbReference>
<dbReference type="PANTHER" id="PTHR43008">
    <property type="entry name" value="BENZIL REDUCTASE"/>
    <property type="match status" value="1"/>
</dbReference>
<gene>
    <name evidence="5" type="ORF">BDV23DRAFT_6756</name>
    <name evidence="6" type="ORF">ETB97_003284</name>
</gene>
<keyword evidence="2" id="KW-0521">NADP</keyword>
<dbReference type="PRINTS" id="PR00081">
    <property type="entry name" value="GDHRDH"/>
</dbReference>
<keyword evidence="3" id="KW-0560">Oxidoreductase</keyword>
<evidence type="ECO:0000256" key="1">
    <source>
        <dbReference type="ARBA" id="ARBA00006484"/>
    </source>
</evidence>
<accession>A0A5N7BXD8</accession>
<dbReference type="GO" id="GO:0016616">
    <property type="term" value="F:oxidoreductase activity, acting on the CH-OH group of donors, NAD or NADP as acceptor"/>
    <property type="evidence" value="ECO:0007669"/>
    <property type="project" value="UniProtKB-ARBA"/>
</dbReference>
<dbReference type="GO" id="GO:0050664">
    <property type="term" value="F:oxidoreductase activity, acting on NAD(P)H, oxygen as acceptor"/>
    <property type="evidence" value="ECO:0007669"/>
    <property type="project" value="TreeGrafter"/>
</dbReference>
<dbReference type="GO" id="GO:0044550">
    <property type="term" value="P:secondary metabolite biosynthetic process"/>
    <property type="evidence" value="ECO:0007669"/>
    <property type="project" value="UniProtKB-ARBA"/>
</dbReference>
<evidence type="ECO:0008006" key="8">
    <source>
        <dbReference type="Google" id="ProtNLM"/>
    </source>
</evidence>
<feature type="compositionally biased region" description="Basic and acidic residues" evidence="4">
    <location>
        <begin position="7"/>
        <end position="18"/>
    </location>
</feature>
<dbReference type="InterPro" id="IPR020904">
    <property type="entry name" value="Sc_DH/Rdtase_CS"/>
</dbReference>
<sequence>MSARSDCNVHDPMHRESKPSQGDPSRPVTDLFRLDGRTIAITGAHGFLGTTLAKAILESGGDVVCLDLPDVPTAENWNDIEAAALKHNGRLSYWPLDVTNEDMVGEVFSRFMSTLRFPLRGLVVCAGISRNGPAIDFPISTVRNMFDVNVSGAFLAAQAAAQEMRMADVSGSIVLVASMSGYVSNKGVDTAGYNASKAAVQQLARSLAAEWGSRKGMPLVRVNSLSPGYIRTAATVEALQKPGMEAQWVGDNMLYRLSTADEFRAPVLFMLGDGSSFMTGSDLRVDGGHCAW</sequence>
<accession>A0A8H6E5E6</accession>
<dbReference type="Proteomes" id="UP000326877">
    <property type="component" value="Unassembled WGS sequence"/>
</dbReference>
<evidence type="ECO:0000313" key="6">
    <source>
        <dbReference type="EMBL" id="KAF5859098.1"/>
    </source>
</evidence>
<dbReference type="Proteomes" id="UP000541154">
    <property type="component" value="Unassembled WGS sequence"/>
</dbReference>
<evidence type="ECO:0000256" key="4">
    <source>
        <dbReference type="SAM" id="MobiDB-lite"/>
    </source>
</evidence>
<evidence type="ECO:0000313" key="7">
    <source>
        <dbReference type="Proteomes" id="UP000541154"/>
    </source>
</evidence>
<evidence type="ECO:0000256" key="3">
    <source>
        <dbReference type="ARBA" id="ARBA00023002"/>
    </source>
</evidence>